<evidence type="ECO:0000259" key="3">
    <source>
        <dbReference type="Pfam" id="PF18962"/>
    </source>
</evidence>
<dbReference type="KEGG" id="hnv:DDQ68_02765"/>
<dbReference type="InterPro" id="IPR013783">
    <property type="entry name" value="Ig-like_fold"/>
</dbReference>
<dbReference type="OrthoDB" id="7794186at2"/>
<dbReference type="Gene3D" id="2.60.120.200">
    <property type="match status" value="1"/>
</dbReference>
<evidence type="ECO:0000313" key="4">
    <source>
        <dbReference type="EMBL" id="AWM31799.1"/>
    </source>
</evidence>
<evidence type="ECO:0000259" key="2">
    <source>
        <dbReference type="Pfam" id="PF01345"/>
    </source>
</evidence>
<gene>
    <name evidence="4" type="ORF">DDQ68_02765</name>
</gene>
<feature type="region of interest" description="Disordered" evidence="1">
    <location>
        <begin position="1160"/>
        <end position="1194"/>
    </location>
</feature>
<dbReference type="Gene3D" id="2.60.40.10">
    <property type="entry name" value="Immunoglobulins"/>
    <property type="match status" value="2"/>
</dbReference>
<accession>A0A2Z3GDV9</accession>
<sequence>MIFLSNMSRLFTTCRLPSGVAWPLGCLLMALLWGQPYQAQAQFPRAESFQNSTAGGFVLGGSATLTAASGGDPNGAGYLRLTSATANQSGFAIDQTSFLAPSGFSISFEFFAYGGNGADGFSVFLVDADRTSAASFTPGASGGSLGYAQKVSDPVSNGVPFGYIGIGIDEFGNYSNATEGRVGGINTPELTPNAVAIRGAGNGQSTTDYPYLAGSPTLPFKLDVPTVRAQAGSSDYRRVYIDVVPVNGTYRITVRIQHGAALETAVRDFVVPAPPKNLRIGFAGSTGGRTNVHEIRKLAVQQLPFLRDDVAGTAYNQPVSINVLNNDTFTYAPYKAGSVDLDLNTPGVQSSLTLAQGTFLVTPEGIVTFTPSGTFAGAVTLPYTAGDMVDQTASPANIIVVVRGADIANSVSGPTAASPGARVQYTVTTSNLGPLPATNVAPTLQLPAGLGSVVVGNGGAYDAVSGLVTFTASNLAAGGTPATNTVSFTAPASGSVTGTTANTATEPDPVASNNVASITTLISGLANVASVCATPGKDGVGNLGATSAPNTYFAGQRVTTSGNAASIVLGPALTGVGAATTPIAAGDLVLVMQMQGAPFNTDNSAAYGSGNGNGNGSLNGSQEFTAGLYEYAVATTAVATGGGTLVLDRALANAYDNLDYSDAANPTGQRRFQVVRVPQYSALAVADSVAGAPWNGTAGGVLALDVAGSTTFAPGARLTMTGRGFRGGGGKQYTGVGTGTTSYSNTDFRQLSSATTTGTGGAKGEGTGGTPAYLYDGPSGALVSTGQEGYRSGSNGRGGPGNAGGGGTDESPTDNSRNTGGGGGANGGQGGFGGYGYGYTGNMTDNAQGIGGAAFGASAGRLALGGGGGAGSANDAGLASSGAAGGGIVLLRTGAVAGAGQVLANGLNAGPAANDGGGGGGAGGAVLVLAANASTLGALTVTAHGGKGGNANVNGAQPDAAHGTGGGGGGGTVFTNGAVASSSSAAGGANGTTTTGALAFGATTGTAGAFAADASASGSGTAACLPALTVALSTSTPGVTRTGGSAGPVDPALYTLTVANTGGTATGVSALGRLASSLFTYDGTYTPVATLILPDGRTATPTGYGLPADGVSQPTFTGFVLPAGASLTITFRATIDASAQNGVAYQASAEASYDNPLRTSAANATAQPGQNYSGTTDTGLGTAGGSDYSSSSSTAEDVTIQVPLPVSLARFTAVAARLDAQLRWTTASEHNNDRFVVERSADNTAFEAVGTVRGQGNSSRAFDYAFLDAGAARHALAGRPLYYRLRQVDSNGETSYSPVRTVAFQTGGTAGLYPNPASATATLDLSNLPAGPYQVQVLDLTGRVVAAYSLAGGAQHPLNLRALAVGTYLVRVHGGATSQSLLLTHE</sequence>
<dbReference type="Proteomes" id="UP000245999">
    <property type="component" value="Chromosome"/>
</dbReference>
<dbReference type="Pfam" id="PF17963">
    <property type="entry name" value="Big_9"/>
    <property type="match status" value="1"/>
</dbReference>
<feature type="compositionally biased region" description="Polar residues" evidence="1">
    <location>
        <begin position="742"/>
        <end position="754"/>
    </location>
</feature>
<dbReference type="InterPro" id="IPR013320">
    <property type="entry name" value="ConA-like_dom_sf"/>
</dbReference>
<dbReference type="EMBL" id="CP029145">
    <property type="protein sequence ID" value="AWM31799.1"/>
    <property type="molecule type" value="Genomic_DNA"/>
</dbReference>
<dbReference type="SUPFAM" id="SSF49899">
    <property type="entry name" value="Concanavalin A-like lectins/glucanases"/>
    <property type="match status" value="1"/>
</dbReference>
<feature type="compositionally biased region" description="Polar residues" evidence="1">
    <location>
        <begin position="1160"/>
        <end position="1173"/>
    </location>
</feature>
<keyword evidence="5" id="KW-1185">Reference proteome</keyword>
<dbReference type="NCBIfam" id="TIGR04183">
    <property type="entry name" value="Por_Secre_tail"/>
    <property type="match status" value="1"/>
</dbReference>
<feature type="compositionally biased region" description="Gly residues" evidence="1">
    <location>
        <begin position="795"/>
        <end position="808"/>
    </location>
</feature>
<feature type="domain" description="Secretion system C-terminal sorting" evidence="3">
    <location>
        <begin position="1312"/>
        <end position="1378"/>
    </location>
</feature>
<dbReference type="Pfam" id="PF01345">
    <property type="entry name" value="DUF11"/>
    <property type="match status" value="1"/>
</dbReference>
<dbReference type="InterPro" id="IPR001434">
    <property type="entry name" value="OmcB-like_DUF11"/>
</dbReference>
<organism evidence="4 5">
    <name type="scientific">Hymenobacter nivis</name>
    <dbReference type="NCBI Taxonomy" id="1850093"/>
    <lineage>
        <taxon>Bacteria</taxon>
        <taxon>Pseudomonadati</taxon>
        <taxon>Bacteroidota</taxon>
        <taxon>Cytophagia</taxon>
        <taxon>Cytophagales</taxon>
        <taxon>Hymenobacteraceae</taxon>
        <taxon>Hymenobacter</taxon>
    </lineage>
</organism>
<feature type="domain" description="DUF11" evidence="2">
    <location>
        <begin position="409"/>
        <end position="519"/>
    </location>
</feature>
<protein>
    <recommendedName>
        <fullName evidence="6">T9SS C-terminal target domain-containing protein</fullName>
    </recommendedName>
</protein>
<dbReference type="InterPro" id="IPR047589">
    <property type="entry name" value="DUF11_rpt"/>
</dbReference>
<dbReference type="InterPro" id="IPR026444">
    <property type="entry name" value="Secre_tail"/>
</dbReference>
<evidence type="ECO:0000313" key="5">
    <source>
        <dbReference type="Proteomes" id="UP000245999"/>
    </source>
</evidence>
<feature type="compositionally biased region" description="Gly residues" evidence="1">
    <location>
        <begin position="758"/>
        <end position="769"/>
    </location>
</feature>
<dbReference type="Pfam" id="PF18962">
    <property type="entry name" value="Por_Secre_tail"/>
    <property type="match status" value="1"/>
</dbReference>
<feature type="region of interest" description="Disordered" evidence="1">
    <location>
        <begin position="741"/>
        <end position="827"/>
    </location>
</feature>
<evidence type="ECO:0000256" key="1">
    <source>
        <dbReference type="SAM" id="MobiDB-lite"/>
    </source>
</evidence>
<dbReference type="NCBIfam" id="TIGR01451">
    <property type="entry name" value="B_ant_repeat"/>
    <property type="match status" value="1"/>
</dbReference>
<dbReference type="GO" id="GO:0005975">
    <property type="term" value="P:carbohydrate metabolic process"/>
    <property type="evidence" value="ECO:0007669"/>
    <property type="project" value="UniProtKB-ARBA"/>
</dbReference>
<evidence type="ECO:0008006" key="6">
    <source>
        <dbReference type="Google" id="ProtNLM"/>
    </source>
</evidence>
<dbReference type="GO" id="GO:0004553">
    <property type="term" value="F:hydrolase activity, hydrolyzing O-glycosyl compounds"/>
    <property type="evidence" value="ECO:0007669"/>
    <property type="project" value="UniProtKB-ARBA"/>
</dbReference>
<reference evidence="5" key="1">
    <citation type="submission" date="2018-04" db="EMBL/GenBank/DDBJ databases">
        <title>Complete genome of Antarctic heterotrophic bacterium Hymenobacter nivis.</title>
        <authorList>
            <person name="Terashima M."/>
        </authorList>
    </citation>
    <scope>NUCLEOTIDE SEQUENCE [LARGE SCALE GENOMIC DNA]</scope>
    <source>
        <strain evidence="5">NBRC 111535</strain>
    </source>
</reference>
<name>A0A2Z3GDV9_9BACT</name>
<proteinExistence type="predicted"/>